<protein>
    <recommendedName>
        <fullName evidence="3">NADH dehydrogenase [ubiquinone] 1 alpha subcomplex assembly factor 4</fullName>
    </recommendedName>
</protein>
<reference evidence="2" key="1">
    <citation type="submission" date="2015-09" db="EMBL/GenBank/DDBJ databases">
        <title>Scylla olivacea transcriptome.</title>
        <authorList>
            <person name="Ikhwanuddin M."/>
        </authorList>
    </citation>
    <scope>NUCLEOTIDE SEQUENCE</scope>
</reference>
<dbReference type="InterPro" id="IPR009622">
    <property type="entry name" value="NDUFAF4"/>
</dbReference>
<evidence type="ECO:0000313" key="2">
    <source>
        <dbReference type="EMBL" id="JAI63899.1"/>
    </source>
</evidence>
<dbReference type="GO" id="GO:0032981">
    <property type="term" value="P:mitochondrial respiratory chain complex I assembly"/>
    <property type="evidence" value="ECO:0007669"/>
    <property type="project" value="InterPro"/>
</dbReference>
<dbReference type="Pfam" id="PF06784">
    <property type="entry name" value="UPF0240"/>
    <property type="match status" value="1"/>
</dbReference>
<name>A0A0P4WDZ7_SCYOL</name>
<evidence type="ECO:0008006" key="3">
    <source>
        <dbReference type="Google" id="ProtNLM"/>
    </source>
</evidence>
<dbReference type="PANTHER" id="PTHR13338">
    <property type="entry name" value="UPF0240 PROTEIN"/>
    <property type="match status" value="1"/>
</dbReference>
<dbReference type="EMBL" id="GDRN01070307">
    <property type="protein sequence ID" value="JAI63900.1"/>
    <property type="molecule type" value="Transcribed_RNA"/>
</dbReference>
<proteinExistence type="predicted"/>
<dbReference type="AlphaFoldDB" id="A0A0P4WDZ7"/>
<organism evidence="2">
    <name type="scientific">Scylla olivacea</name>
    <name type="common">Orange mud crab</name>
    <name type="synonym">Cancer olivacea</name>
    <dbReference type="NCBI Taxonomy" id="85551"/>
    <lineage>
        <taxon>Eukaryota</taxon>
        <taxon>Metazoa</taxon>
        <taxon>Ecdysozoa</taxon>
        <taxon>Arthropoda</taxon>
        <taxon>Crustacea</taxon>
        <taxon>Multicrustacea</taxon>
        <taxon>Malacostraca</taxon>
        <taxon>Eumalacostraca</taxon>
        <taxon>Eucarida</taxon>
        <taxon>Decapoda</taxon>
        <taxon>Pleocyemata</taxon>
        <taxon>Brachyura</taxon>
        <taxon>Eubrachyura</taxon>
        <taxon>Portunoidea</taxon>
        <taxon>Portunidae</taxon>
        <taxon>Portuninae</taxon>
        <taxon>Scylla</taxon>
    </lineage>
</organism>
<dbReference type="GO" id="GO:0005739">
    <property type="term" value="C:mitochondrion"/>
    <property type="evidence" value="ECO:0007669"/>
    <property type="project" value="TreeGrafter"/>
</dbReference>
<dbReference type="PANTHER" id="PTHR13338:SF4">
    <property type="entry name" value="NADH DEHYDROGENASE [UBIQUINONE] 1 ALPHA SUBCOMPLEX ASSEMBLY FACTOR 4"/>
    <property type="match status" value="1"/>
</dbReference>
<dbReference type="EMBL" id="GDRN01070308">
    <property type="protein sequence ID" value="JAI63899.1"/>
    <property type="molecule type" value="Transcribed_RNA"/>
</dbReference>
<accession>A0A0P4WDZ7</accession>
<evidence type="ECO:0000256" key="1">
    <source>
        <dbReference type="SAM" id="MobiDB-lite"/>
    </source>
</evidence>
<sequence length="218" mass="24656">MGKAASSLGYKATKPLREYNLEQRVAKELSREKRPAAPRHQTTAALFEEAVRGQSQEVKNRLQEKDSDLHDRLKSVYVTSQDVMLPHTAIKDNPDRPLPMDRSVIIDPEFGFIEPKSVPYGKVTLRRAVEAITRHQEDPVLWTARRLAIEHKLSVELTEKMLKYFQTFVLVVPPNPKAKLASNSLLRTPLTAPHHSIRQLPAGDEAEQDPKGKNKAKS</sequence>
<feature type="region of interest" description="Disordered" evidence="1">
    <location>
        <begin position="191"/>
        <end position="218"/>
    </location>
</feature>